<sequence>MHSMINPNILLLCCISKPNPSGFF</sequence>
<dbReference type="EMBL" id="GBXM01065391">
    <property type="protein sequence ID" value="JAH43186.1"/>
    <property type="molecule type" value="Transcribed_RNA"/>
</dbReference>
<reference evidence="1" key="1">
    <citation type="submission" date="2014-11" db="EMBL/GenBank/DDBJ databases">
        <authorList>
            <person name="Amaro Gonzalez C."/>
        </authorList>
    </citation>
    <scope>NUCLEOTIDE SEQUENCE</scope>
</reference>
<accession>A0A0E9SPE3</accession>
<proteinExistence type="predicted"/>
<name>A0A0E9SPE3_ANGAN</name>
<evidence type="ECO:0000313" key="1">
    <source>
        <dbReference type="EMBL" id="JAH43186.1"/>
    </source>
</evidence>
<protein>
    <submittedName>
        <fullName evidence="1">Uncharacterized protein</fullName>
    </submittedName>
</protein>
<reference evidence="1" key="2">
    <citation type="journal article" date="2015" name="Fish Shellfish Immunol.">
        <title>Early steps in the European eel (Anguilla anguilla)-Vibrio vulnificus interaction in the gills: Role of the RtxA13 toxin.</title>
        <authorList>
            <person name="Callol A."/>
            <person name="Pajuelo D."/>
            <person name="Ebbesson L."/>
            <person name="Teles M."/>
            <person name="MacKenzie S."/>
            <person name="Amaro C."/>
        </authorList>
    </citation>
    <scope>NUCLEOTIDE SEQUENCE</scope>
</reference>
<dbReference type="AlphaFoldDB" id="A0A0E9SPE3"/>
<organism evidence="1">
    <name type="scientific">Anguilla anguilla</name>
    <name type="common">European freshwater eel</name>
    <name type="synonym">Muraena anguilla</name>
    <dbReference type="NCBI Taxonomy" id="7936"/>
    <lineage>
        <taxon>Eukaryota</taxon>
        <taxon>Metazoa</taxon>
        <taxon>Chordata</taxon>
        <taxon>Craniata</taxon>
        <taxon>Vertebrata</taxon>
        <taxon>Euteleostomi</taxon>
        <taxon>Actinopterygii</taxon>
        <taxon>Neopterygii</taxon>
        <taxon>Teleostei</taxon>
        <taxon>Anguilliformes</taxon>
        <taxon>Anguillidae</taxon>
        <taxon>Anguilla</taxon>
    </lineage>
</organism>